<dbReference type="RefSeq" id="WP_088271811.1">
    <property type="nucleotide sequence ID" value="NZ_BMKI01000012.1"/>
</dbReference>
<comment type="caution">
    <text evidence="1">The sequence shown here is derived from an EMBL/GenBank/DDBJ whole genome shotgun (WGS) entry which is preliminary data.</text>
</comment>
<sequence length="64" mass="7683">MARKAYDQWKIEHTQFNRSEVFYVECDCGELAQSAFPKNYFECSECGKRYALHYGDYVEIEQKK</sequence>
<reference evidence="2" key="1">
    <citation type="journal article" date="2019" name="Int. J. Syst. Evol. Microbiol.">
        <title>The Global Catalogue of Microorganisms (GCM) 10K type strain sequencing project: providing services to taxonomists for standard genome sequencing and annotation.</title>
        <authorList>
            <consortium name="The Broad Institute Genomics Platform"/>
            <consortium name="The Broad Institute Genome Sequencing Center for Infectious Disease"/>
            <person name="Wu L."/>
            <person name="Ma J."/>
        </authorList>
    </citation>
    <scope>NUCLEOTIDE SEQUENCE [LARGE SCALE GENOMIC DNA]</scope>
    <source>
        <strain evidence="2">CGMCC 1.15942</strain>
    </source>
</reference>
<gene>
    <name evidence="1" type="ORF">GCM10011573_34560</name>
</gene>
<keyword evidence="2" id="KW-1185">Reference proteome</keyword>
<evidence type="ECO:0008006" key="3">
    <source>
        <dbReference type="Google" id="ProtNLM"/>
    </source>
</evidence>
<evidence type="ECO:0000313" key="2">
    <source>
        <dbReference type="Proteomes" id="UP000630615"/>
    </source>
</evidence>
<accession>A0ABQ1PS94</accession>
<dbReference type="Proteomes" id="UP000630615">
    <property type="component" value="Unassembled WGS sequence"/>
</dbReference>
<evidence type="ECO:0000313" key="1">
    <source>
        <dbReference type="EMBL" id="GGD02148.1"/>
    </source>
</evidence>
<organism evidence="1 2">
    <name type="scientific">Enterococcus wangshanyuanii</name>
    <dbReference type="NCBI Taxonomy" id="2005703"/>
    <lineage>
        <taxon>Bacteria</taxon>
        <taxon>Bacillati</taxon>
        <taxon>Bacillota</taxon>
        <taxon>Bacilli</taxon>
        <taxon>Lactobacillales</taxon>
        <taxon>Enterococcaceae</taxon>
        <taxon>Enterococcus</taxon>
    </lineage>
</organism>
<name>A0ABQ1PS94_9ENTE</name>
<protein>
    <recommendedName>
        <fullName evidence="3">Transcriptional regulator</fullName>
    </recommendedName>
</protein>
<dbReference type="EMBL" id="BMKI01000012">
    <property type="protein sequence ID" value="GGD02148.1"/>
    <property type="molecule type" value="Genomic_DNA"/>
</dbReference>
<proteinExistence type="predicted"/>